<evidence type="ECO:0000256" key="3">
    <source>
        <dbReference type="ARBA" id="ARBA00023004"/>
    </source>
</evidence>
<evidence type="ECO:0000256" key="4">
    <source>
        <dbReference type="ARBA" id="ARBA00023014"/>
    </source>
</evidence>
<dbReference type="InterPro" id="IPR004108">
    <property type="entry name" value="Fe_hydrogenase_lsu_C"/>
</dbReference>
<dbReference type="PROSITE" id="PS51379">
    <property type="entry name" value="4FE4S_FER_2"/>
    <property type="match status" value="2"/>
</dbReference>
<protein>
    <submittedName>
        <fullName evidence="7">4Fe-4S dicluster domain-containing protein</fullName>
    </submittedName>
</protein>
<evidence type="ECO:0000259" key="6">
    <source>
        <dbReference type="PROSITE" id="PS51656"/>
    </source>
</evidence>
<dbReference type="PROSITE" id="PS00198">
    <property type="entry name" value="4FE4S_FER_1"/>
    <property type="match status" value="1"/>
</dbReference>
<comment type="caution">
    <text evidence="7">The sequence shown here is derived from an EMBL/GenBank/DDBJ whole genome shotgun (WGS) entry which is preliminary data.</text>
</comment>
<dbReference type="Pfam" id="PF02906">
    <property type="entry name" value="Fe_hyd_lg_C"/>
    <property type="match status" value="2"/>
</dbReference>
<keyword evidence="1" id="KW-0004">4Fe-4S</keyword>
<dbReference type="Proteomes" id="UP000614200">
    <property type="component" value="Unassembled WGS sequence"/>
</dbReference>
<dbReference type="Pfam" id="PF04060">
    <property type="entry name" value="FeS"/>
    <property type="match status" value="1"/>
</dbReference>
<dbReference type="PANTHER" id="PTHR43560">
    <property type="entry name" value="ION-TRANSLOCATING OXIDOREDUCTASE COMPLEX SUBUNIT B"/>
    <property type="match status" value="1"/>
</dbReference>
<evidence type="ECO:0000313" key="8">
    <source>
        <dbReference type="Proteomes" id="UP000614200"/>
    </source>
</evidence>
<keyword evidence="8" id="KW-1185">Reference proteome</keyword>
<dbReference type="InterPro" id="IPR050395">
    <property type="entry name" value="4Fe4S_Ferredoxin_RnfB"/>
</dbReference>
<dbReference type="Pfam" id="PF13237">
    <property type="entry name" value="Fer4_10"/>
    <property type="match status" value="1"/>
</dbReference>
<accession>A0ABR9ZYD3</accession>
<dbReference type="PROSITE" id="PS51656">
    <property type="entry name" value="4FE4S"/>
    <property type="match status" value="1"/>
</dbReference>
<dbReference type="InterPro" id="IPR017900">
    <property type="entry name" value="4Fe4S_Fe_S_CS"/>
</dbReference>
<feature type="domain" description="4Fe-4S ferredoxin-type" evidence="5">
    <location>
        <begin position="36"/>
        <end position="64"/>
    </location>
</feature>
<name>A0ABR9ZYD3_9FIRM</name>
<gene>
    <name evidence="7" type="ORF">ISU02_19960</name>
</gene>
<dbReference type="Gene3D" id="3.40.950.10">
    <property type="entry name" value="Fe-only Hydrogenase (Larger Subunit), Chain L, domain 3"/>
    <property type="match status" value="1"/>
</dbReference>
<keyword evidence="2" id="KW-0479">Metal-binding</keyword>
<evidence type="ECO:0000259" key="5">
    <source>
        <dbReference type="PROSITE" id="PS51379"/>
    </source>
</evidence>
<proteinExistence type="predicted"/>
<dbReference type="RefSeq" id="WP_194703612.1">
    <property type="nucleotide sequence ID" value="NZ_JADKNH010000015.1"/>
</dbReference>
<feature type="domain" description="4Fe-4S" evidence="6">
    <location>
        <begin position="363"/>
        <end position="413"/>
    </location>
</feature>
<keyword evidence="3" id="KW-0408">Iron</keyword>
<organism evidence="7 8">
    <name type="scientific">Fusibacter ferrireducens</name>
    <dbReference type="NCBI Taxonomy" id="2785058"/>
    <lineage>
        <taxon>Bacteria</taxon>
        <taxon>Bacillati</taxon>
        <taxon>Bacillota</taxon>
        <taxon>Clostridia</taxon>
        <taxon>Eubacteriales</taxon>
        <taxon>Eubacteriales Family XII. Incertae Sedis</taxon>
        <taxon>Fusibacter</taxon>
    </lineage>
</organism>
<keyword evidence="4" id="KW-0411">Iron-sulfur</keyword>
<dbReference type="EMBL" id="JADKNH010000015">
    <property type="protein sequence ID" value="MBF4695376.1"/>
    <property type="molecule type" value="Genomic_DNA"/>
</dbReference>
<feature type="domain" description="4Fe-4S ferredoxin-type" evidence="5">
    <location>
        <begin position="6"/>
        <end position="35"/>
    </location>
</feature>
<dbReference type="InterPro" id="IPR017896">
    <property type="entry name" value="4Fe4S_Fe-S-bd"/>
</dbReference>
<evidence type="ECO:0000313" key="7">
    <source>
        <dbReference type="EMBL" id="MBF4695376.1"/>
    </source>
</evidence>
<dbReference type="SUPFAM" id="SSF53920">
    <property type="entry name" value="Fe-only hydrogenase"/>
    <property type="match status" value="1"/>
</dbReference>
<dbReference type="SUPFAM" id="SSF54862">
    <property type="entry name" value="4Fe-4S ferredoxins"/>
    <property type="match status" value="1"/>
</dbReference>
<evidence type="ECO:0000256" key="2">
    <source>
        <dbReference type="ARBA" id="ARBA00022723"/>
    </source>
</evidence>
<dbReference type="InterPro" id="IPR009016">
    <property type="entry name" value="Fe_hydrogenase"/>
</dbReference>
<dbReference type="InterPro" id="IPR007202">
    <property type="entry name" value="4Fe-4S_dom"/>
</dbReference>
<reference evidence="7 8" key="1">
    <citation type="submission" date="2020-11" db="EMBL/GenBank/DDBJ databases">
        <title>Fusibacter basophilias sp. nov.</title>
        <authorList>
            <person name="Qiu D."/>
        </authorList>
    </citation>
    <scope>NUCLEOTIDE SEQUENCE [LARGE SCALE GENOMIC DNA]</scope>
    <source>
        <strain evidence="7 8">Q10-2</strain>
    </source>
</reference>
<dbReference type="Gene3D" id="3.30.70.20">
    <property type="match status" value="1"/>
</dbReference>
<evidence type="ECO:0000256" key="1">
    <source>
        <dbReference type="ARBA" id="ARBA00022485"/>
    </source>
</evidence>
<sequence length="413" mass="46288">MRNYWHSVILEKDYCTGCTHCLDRCPTQAIRVVDGKAKIIESRCIDCGECLKVCPYHAKGAQVSSIDALKQYKYTVALPAISFYGQFPLEYDMNTIFNGLLQLGFDEVYDVAHAAELLSVYENRILDKAQVNKPLISTYCPVITRLIQIRFPALIDNIIKLESPMEIAARIVKNRLIDEGYKFEEIGVFYLTPCPAKVTSIKNPIGLERSYIDEAISTEEIYYKIMKIIDKIEGNVPIQCATGKGIGWGRVGGQSYAMKIEDYIAVDGIEEVIKVLESMELGKLNSLDFFEGYACVNGCVGGPLNVENTFIGKNRIRKLSKAYGMEQPVNIDIELTAKNFEWDLQIEPMPIFKLDNDFRKALEKMAEIEEITQTLPGINCGACGAPSCRVLAEDIVNGTASIESCIVLYKQKK</sequence>
<dbReference type="PANTHER" id="PTHR43560:SF1">
    <property type="entry name" value="ION-TRANSLOCATING OXIDOREDUCTASE COMPLEX SUBUNIT B"/>
    <property type="match status" value="1"/>
</dbReference>
<dbReference type="Gene3D" id="1.10.15.40">
    <property type="entry name" value="Electron transport complex subunit B, putative Fe-S cluster"/>
    <property type="match status" value="1"/>
</dbReference>